<keyword evidence="7" id="KW-1185">Reference proteome</keyword>
<dbReference type="PROSITE" id="PS51891">
    <property type="entry name" value="CENP_V_GFA"/>
    <property type="match status" value="1"/>
</dbReference>
<keyword evidence="4" id="KW-0456">Lyase</keyword>
<sequence>MPMNLEGSCQCGAVTFRIASHAPVPYQRCYCTICRKTAGTGGFAINIGGIADTLAVTGQENVGVFRAELDRDGVCELSEERRHYCTRCGTALWVADPGAPESVFPFAAAIDTALPLPPEHVHIMLDHKAPWVVVPEGPEHRHFEQFPEETIADWHKARGLWVE</sequence>
<dbReference type="EMBL" id="BROH01000010">
    <property type="protein sequence ID" value="GKY89151.1"/>
    <property type="molecule type" value="Genomic_DNA"/>
</dbReference>
<evidence type="ECO:0000256" key="1">
    <source>
        <dbReference type="ARBA" id="ARBA00005495"/>
    </source>
</evidence>
<evidence type="ECO:0000259" key="5">
    <source>
        <dbReference type="PROSITE" id="PS51891"/>
    </source>
</evidence>
<protein>
    <submittedName>
        <fullName evidence="6">Alanine acetyltransferase</fullName>
    </submittedName>
</protein>
<dbReference type="Gene3D" id="2.170.150.70">
    <property type="match status" value="1"/>
</dbReference>
<organism evidence="6 7">
    <name type="scientific">Sinisalibacter aestuarii</name>
    <dbReference type="NCBI Taxonomy" id="2949426"/>
    <lineage>
        <taxon>Bacteria</taxon>
        <taxon>Pseudomonadati</taxon>
        <taxon>Pseudomonadota</taxon>
        <taxon>Alphaproteobacteria</taxon>
        <taxon>Rhodobacterales</taxon>
        <taxon>Roseobacteraceae</taxon>
        <taxon>Sinisalibacter</taxon>
    </lineage>
</organism>
<comment type="caution">
    <text evidence="6">The sequence shown here is derived from an EMBL/GenBank/DDBJ whole genome shotgun (WGS) entry which is preliminary data.</text>
</comment>
<dbReference type="InterPro" id="IPR006913">
    <property type="entry name" value="CENP-V/GFA"/>
</dbReference>
<evidence type="ECO:0000256" key="3">
    <source>
        <dbReference type="ARBA" id="ARBA00022833"/>
    </source>
</evidence>
<evidence type="ECO:0000256" key="4">
    <source>
        <dbReference type="ARBA" id="ARBA00023239"/>
    </source>
</evidence>
<accession>A0ABQ5LXN5</accession>
<reference evidence="6" key="1">
    <citation type="journal article" date="2023" name="Int. J. Syst. Evol. Microbiol.">
        <title>Sinisalibacter aestuarii sp. nov., isolated from estuarine sediment of the Arakawa River.</title>
        <authorList>
            <person name="Arafat S.T."/>
            <person name="Hirano S."/>
            <person name="Sato A."/>
            <person name="Takeuchi K."/>
            <person name="Yasuda T."/>
            <person name="Terahara T."/>
            <person name="Hamada M."/>
            <person name="Kobayashi T."/>
        </authorList>
    </citation>
    <scope>NUCLEOTIDE SEQUENCE</scope>
    <source>
        <strain evidence="6">B-399</strain>
    </source>
</reference>
<feature type="domain" description="CENP-V/GFA" evidence="5">
    <location>
        <begin position="5"/>
        <end position="132"/>
    </location>
</feature>
<dbReference type="PANTHER" id="PTHR33337">
    <property type="entry name" value="GFA DOMAIN-CONTAINING PROTEIN"/>
    <property type="match status" value="1"/>
</dbReference>
<dbReference type="PANTHER" id="PTHR33337:SF44">
    <property type="entry name" value="DUF636 DOMAIN PROTEIN (AFU_ORTHOLOGUE AFUA_1G09754)"/>
    <property type="match status" value="1"/>
</dbReference>
<dbReference type="SUPFAM" id="SSF51316">
    <property type="entry name" value="Mss4-like"/>
    <property type="match status" value="1"/>
</dbReference>
<comment type="similarity">
    <text evidence="1">Belongs to the Gfa family.</text>
</comment>
<name>A0ABQ5LXN5_9RHOB</name>
<proteinExistence type="inferred from homology"/>
<evidence type="ECO:0000313" key="7">
    <source>
        <dbReference type="Proteomes" id="UP001144205"/>
    </source>
</evidence>
<dbReference type="Proteomes" id="UP001144205">
    <property type="component" value="Unassembled WGS sequence"/>
</dbReference>
<keyword evidence="3" id="KW-0862">Zinc</keyword>
<dbReference type="InterPro" id="IPR011057">
    <property type="entry name" value="Mss4-like_sf"/>
</dbReference>
<dbReference type="Pfam" id="PF04828">
    <property type="entry name" value="GFA"/>
    <property type="match status" value="1"/>
</dbReference>
<keyword evidence="2" id="KW-0479">Metal-binding</keyword>
<evidence type="ECO:0000256" key="2">
    <source>
        <dbReference type="ARBA" id="ARBA00022723"/>
    </source>
</evidence>
<dbReference type="RefSeq" id="WP_281843187.1">
    <property type="nucleotide sequence ID" value="NZ_BROH01000010.1"/>
</dbReference>
<gene>
    <name evidence="6" type="ORF">STA1M1_30200</name>
</gene>
<evidence type="ECO:0000313" key="6">
    <source>
        <dbReference type="EMBL" id="GKY89151.1"/>
    </source>
</evidence>